<dbReference type="Gene3D" id="3.60.10.10">
    <property type="entry name" value="Endonuclease/exonuclease/phosphatase"/>
    <property type="match status" value="1"/>
</dbReference>
<dbReference type="GO" id="GO:0005911">
    <property type="term" value="C:cell-cell junction"/>
    <property type="evidence" value="ECO:0007669"/>
    <property type="project" value="TreeGrafter"/>
</dbReference>
<dbReference type="PANTHER" id="PTHR11640:SF31">
    <property type="entry name" value="IRREGULAR CHIASM C-ROUGHEST PROTEIN-RELATED"/>
    <property type="match status" value="1"/>
</dbReference>
<keyword evidence="8" id="KW-1185">Reference proteome</keyword>
<organism evidence="7 8">
    <name type="scientific">Mytilus edulis</name>
    <name type="common">Blue mussel</name>
    <dbReference type="NCBI Taxonomy" id="6550"/>
    <lineage>
        <taxon>Eukaryota</taxon>
        <taxon>Metazoa</taxon>
        <taxon>Spiralia</taxon>
        <taxon>Lophotrochozoa</taxon>
        <taxon>Mollusca</taxon>
        <taxon>Bivalvia</taxon>
        <taxon>Autobranchia</taxon>
        <taxon>Pteriomorphia</taxon>
        <taxon>Mytilida</taxon>
        <taxon>Mytiloidea</taxon>
        <taxon>Mytilidae</taxon>
        <taxon>Mytilinae</taxon>
        <taxon>Mytilus</taxon>
    </lineage>
</organism>
<dbReference type="InterPro" id="IPR051275">
    <property type="entry name" value="Cell_adhesion_signaling"/>
</dbReference>
<dbReference type="SUPFAM" id="SSF48726">
    <property type="entry name" value="Immunoglobulin"/>
    <property type="match status" value="2"/>
</dbReference>
<comment type="subcellular location">
    <subcellularLocation>
        <location evidence="1">Membrane</location>
        <topology evidence="1">Single-pass type I membrane protein</topology>
    </subcellularLocation>
</comment>
<dbReference type="GO" id="GO:0003824">
    <property type="term" value="F:catalytic activity"/>
    <property type="evidence" value="ECO:0007669"/>
    <property type="project" value="InterPro"/>
</dbReference>
<evidence type="ECO:0000259" key="6">
    <source>
        <dbReference type="PROSITE" id="PS50835"/>
    </source>
</evidence>
<dbReference type="InterPro" id="IPR003598">
    <property type="entry name" value="Ig_sub2"/>
</dbReference>
<dbReference type="Gene3D" id="2.60.120.40">
    <property type="match status" value="1"/>
</dbReference>
<accession>A0A8S3UFD1</accession>
<dbReference type="Pfam" id="PF13927">
    <property type="entry name" value="Ig_3"/>
    <property type="match status" value="2"/>
</dbReference>
<dbReference type="InterPro" id="IPR005135">
    <property type="entry name" value="Endo/exonuclease/phosphatase"/>
</dbReference>
<dbReference type="Gene3D" id="2.60.40.10">
    <property type="entry name" value="Immunoglobulins"/>
    <property type="match status" value="2"/>
</dbReference>
<dbReference type="OrthoDB" id="5963756at2759"/>
<dbReference type="GO" id="GO:0005886">
    <property type="term" value="C:plasma membrane"/>
    <property type="evidence" value="ECO:0007669"/>
    <property type="project" value="TreeGrafter"/>
</dbReference>
<dbReference type="InterPro" id="IPR008983">
    <property type="entry name" value="Tumour_necrosis_fac-like_dom"/>
</dbReference>
<dbReference type="SMART" id="SM00408">
    <property type="entry name" value="IGc2"/>
    <property type="match status" value="2"/>
</dbReference>
<dbReference type="Pfam" id="PF14529">
    <property type="entry name" value="Exo_endo_phos_2"/>
    <property type="match status" value="1"/>
</dbReference>
<dbReference type="PROSITE" id="PS50835">
    <property type="entry name" value="IG_LIKE"/>
    <property type="match status" value="2"/>
</dbReference>
<keyword evidence="5" id="KW-0393">Immunoglobulin domain</keyword>
<dbReference type="SUPFAM" id="SSF49842">
    <property type="entry name" value="TNF-like"/>
    <property type="match status" value="1"/>
</dbReference>
<name>A0A8S3UFD1_MYTED</name>
<dbReference type="EMBL" id="CAJPWZ010002675">
    <property type="protein sequence ID" value="CAG2242523.1"/>
    <property type="molecule type" value="Genomic_DNA"/>
</dbReference>
<dbReference type="SUPFAM" id="SSF56219">
    <property type="entry name" value="DNase I-like"/>
    <property type="match status" value="1"/>
</dbReference>
<keyword evidence="2" id="KW-0472">Membrane</keyword>
<proteinExistence type="predicted"/>
<evidence type="ECO:0000256" key="2">
    <source>
        <dbReference type="ARBA" id="ARBA00023136"/>
    </source>
</evidence>
<keyword evidence="4" id="KW-0325">Glycoprotein</keyword>
<dbReference type="SMART" id="SM00409">
    <property type="entry name" value="IG"/>
    <property type="match status" value="2"/>
</dbReference>
<reference evidence="7" key="1">
    <citation type="submission" date="2021-03" db="EMBL/GenBank/DDBJ databases">
        <authorList>
            <person name="Bekaert M."/>
        </authorList>
    </citation>
    <scope>NUCLEOTIDE SEQUENCE</scope>
</reference>
<feature type="domain" description="Ig-like" evidence="6">
    <location>
        <begin position="756"/>
        <end position="839"/>
    </location>
</feature>
<evidence type="ECO:0000256" key="3">
    <source>
        <dbReference type="ARBA" id="ARBA00023157"/>
    </source>
</evidence>
<evidence type="ECO:0000256" key="5">
    <source>
        <dbReference type="ARBA" id="ARBA00023319"/>
    </source>
</evidence>
<dbReference type="PANTHER" id="PTHR11640">
    <property type="entry name" value="NEPHRIN"/>
    <property type="match status" value="1"/>
</dbReference>
<dbReference type="InterPro" id="IPR036691">
    <property type="entry name" value="Endo/exonu/phosph_ase_sf"/>
</dbReference>
<dbReference type="InterPro" id="IPR007110">
    <property type="entry name" value="Ig-like_dom"/>
</dbReference>
<dbReference type="InterPro" id="IPR003599">
    <property type="entry name" value="Ig_sub"/>
</dbReference>
<dbReference type="GO" id="GO:0098609">
    <property type="term" value="P:cell-cell adhesion"/>
    <property type="evidence" value="ECO:0007669"/>
    <property type="project" value="TreeGrafter"/>
</dbReference>
<comment type="caution">
    <text evidence="7">The sequence shown here is derived from an EMBL/GenBank/DDBJ whole genome shotgun (WGS) entry which is preliminary data.</text>
</comment>
<gene>
    <name evidence="7" type="ORF">MEDL_54710</name>
</gene>
<dbReference type="InterPro" id="IPR036179">
    <property type="entry name" value="Ig-like_dom_sf"/>
</dbReference>
<keyword evidence="3" id="KW-1015">Disulfide bond</keyword>
<dbReference type="Pfam" id="PF00386">
    <property type="entry name" value="C1q"/>
    <property type="match status" value="1"/>
</dbReference>
<evidence type="ECO:0000313" key="7">
    <source>
        <dbReference type="EMBL" id="CAG2242523.1"/>
    </source>
</evidence>
<dbReference type="InterPro" id="IPR001073">
    <property type="entry name" value="C1q_dom"/>
</dbReference>
<sequence length="1295" mass="147087">MKTNLSIGSWNIQGLGGKLEDDYFLSSLKYDINILMETWKGADSSTNIVNFNYVQKSRKKKLRSKRYSGGIIVYYKSTLHKGISEVLNVTKSDNRLWLKLDKFFFGLKKDIYVCACYIPPLSSTYFNDDFILLENEISKLSSKGNILIIGDLNARVSNHLDFISDENNIHDDLLNLLPDDYLGDSHIYRNSLDKVLNPHGKQLIDLCIASRLRILNGRFVGDLFGNVTCYKHNGSSTVDYALSDMDLMSSIEYFYIGEPTYLSDHVPISVILKCNICHTEHKSHKNFTQIGVKYRWENTSRDKMIEVLGENFIKQQIRDFEDSQFEQTFSGIDKATSDIKNIFESLANKSCKIVRYKKVKQKILNRKPWVDHEVRDLKKTIKAIGAKLRREPFNLELKSCVHLSSTHRVSIINETSSVIHGEEDTPLHLQCPFSVINTVMKRNGRFVKEDRFGALVYSLFPKKKTTTQRFLVKTYTAAGRRRTKNTATLDIRYKPYLSMNYTPNSVIEGQSVKICCSSESRPPTIEMWWFMAGRVLSINEYTDVICHEITSISREDSGSYKCFAENEVGTENDKVKLTVLYPPNIPDQHINFNDTDVSRTLQCLAYGIPATYSYGRWQHLSFFGEHIRYLYFSTDGKMTLPPISNTMESASEGMTELAEACVHPGSPYRSNIITGTTSIIPGIVNKPLHLQCPFAYTRTVLKRDGLIVKESRRGSLVYCLIPRKEDHGSTFSCDMYNLAVRIRRKTSVTLDISYKPYLSMNFTPNSVIAGQSATLCCSSESRPPTLELWWNMGRRLLSSKYDTNVLCHKIINMSREDSGSYSCFAENEIGTIHDEVIITVLYPPNIPDQRIHFTETDLSRTLQCLAYGVPATYSYGLWHHLSFFGEHIRYLNPSTDGKVTLPPIANKVESTSEIESNNVKSGNKDITASIQITHINSTMVFHGTEISVETMEIVLSFNISDKSNRQDYTVTLCNDYSNSSFVVNITSGPIDIEEKKTGETKIAVLILAILVVMCVPITGAAGQPVPVENIVYQTATQSVDVRPTPVQTSVEVFAKRENVFDKLQATLQQERTRFNMEKVQLNDSYQETVENIYLQSEKKVKNVLDSFSTKFGEFQNKSENDLKRLQSNLLQNQKQFNQSIYRQMDKVERDSNETNKMIQNFISEQKDIGLCACCFGGRMFDSGTVVKFQTTKASTGNIDLASFQSTGKFTCKVSGFYVISVVIMSITDQAQYEVTRNNYRILKINSPRYVQNWYTTSSSVVSTNLDVNDTVFVKTLRAMTIATGPVESCISIIKT</sequence>
<dbReference type="Proteomes" id="UP000683360">
    <property type="component" value="Unassembled WGS sequence"/>
</dbReference>
<evidence type="ECO:0000313" key="8">
    <source>
        <dbReference type="Proteomes" id="UP000683360"/>
    </source>
</evidence>
<feature type="domain" description="Ig-like" evidence="6">
    <location>
        <begin position="495"/>
        <end position="578"/>
    </location>
</feature>
<evidence type="ECO:0000256" key="1">
    <source>
        <dbReference type="ARBA" id="ARBA00004479"/>
    </source>
</evidence>
<protein>
    <recommendedName>
        <fullName evidence="6">Ig-like domain-containing protein</fullName>
    </recommendedName>
</protein>
<dbReference type="InterPro" id="IPR013783">
    <property type="entry name" value="Ig-like_fold"/>
</dbReference>
<evidence type="ECO:0000256" key="4">
    <source>
        <dbReference type="ARBA" id="ARBA00023180"/>
    </source>
</evidence>
<dbReference type="GO" id="GO:0050839">
    <property type="term" value="F:cell adhesion molecule binding"/>
    <property type="evidence" value="ECO:0007669"/>
    <property type="project" value="TreeGrafter"/>
</dbReference>